<reference evidence="10 11" key="1">
    <citation type="submission" date="2024-06" db="EMBL/GenBank/DDBJ databases">
        <title>Genomic Encyclopedia of Type Strains, Phase IV (KMG-IV): sequencing the most valuable type-strain genomes for metagenomic binning, comparative biology and taxonomic classification.</title>
        <authorList>
            <person name="Goeker M."/>
        </authorList>
    </citation>
    <scope>NUCLEOTIDE SEQUENCE [LARGE SCALE GENOMIC DNA]</scope>
    <source>
        <strain evidence="10 11">DSM 15349</strain>
    </source>
</reference>
<evidence type="ECO:0000256" key="1">
    <source>
        <dbReference type="ARBA" id="ARBA00005525"/>
    </source>
</evidence>
<evidence type="ECO:0000256" key="7">
    <source>
        <dbReference type="RuleBase" id="RU003903"/>
    </source>
</evidence>
<dbReference type="RefSeq" id="WP_354280196.1">
    <property type="nucleotide sequence ID" value="NZ_JBEPMK010000002.1"/>
</dbReference>
<evidence type="ECO:0000256" key="2">
    <source>
        <dbReference type="ARBA" id="ARBA00022650"/>
    </source>
</evidence>
<comment type="catalytic activity">
    <reaction evidence="5 7">
        <text>L-proline + NADP(+) = (S)-1-pyrroline-5-carboxylate + NADPH + 2 H(+)</text>
        <dbReference type="Rhea" id="RHEA:14109"/>
        <dbReference type="ChEBI" id="CHEBI:15378"/>
        <dbReference type="ChEBI" id="CHEBI:17388"/>
        <dbReference type="ChEBI" id="CHEBI:57783"/>
        <dbReference type="ChEBI" id="CHEBI:58349"/>
        <dbReference type="ChEBI" id="CHEBI:60039"/>
        <dbReference type="EC" id="1.5.1.2"/>
    </reaction>
</comment>
<dbReference type="PROSITE" id="PS00521">
    <property type="entry name" value="P5CR"/>
    <property type="match status" value="1"/>
</dbReference>
<dbReference type="Pfam" id="PF14748">
    <property type="entry name" value="P5CR_dimer"/>
    <property type="match status" value="1"/>
</dbReference>
<gene>
    <name evidence="5" type="primary">proC</name>
    <name evidence="10" type="ORF">ABID27_000633</name>
</gene>
<evidence type="ECO:0000313" key="10">
    <source>
        <dbReference type="EMBL" id="MET3644011.1"/>
    </source>
</evidence>
<dbReference type="Gene3D" id="3.40.50.720">
    <property type="entry name" value="NAD(P)-binding Rossmann-like Domain"/>
    <property type="match status" value="1"/>
</dbReference>
<evidence type="ECO:0000256" key="6">
    <source>
        <dbReference type="NCBIfam" id="TIGR00112"/>
    </source>
</evidence>
<dbReference type="PIRSF" id="PIRSF000193">
    <property type="entry name" value="Pyrrol-5-carb_rd"/>
    <property type="match status" value="1"/>
</dbReference>
<dbReference type="InterPro" id="IPR028939">
    <property type="entry name" value="P5C_Rdtase_cat_N"/>
</dbReference>
<dbReference type="EC" id="1.5.1.2" evidence="5 6"/>
<comment type="pathway">
    <text evidence="5 7">Amino-acid biosynthesis; L-proline biosynthesis; L-proline from L-glutamate 5-semialdehyde: step 1/1.</text>
</comment>
<keyword evidence="3 5" id="KW-0521">NADP</keyword>
<dbReference type="PANTHER" id="PTHR11645">
    <property type="entry name" value="PYRROLINE-5-CARBOXYLATE REDUCTASE"/>
    <property type="match status" value="1"/>
</dbReference>
<dbReference type="InterPro" id="IPR036291">
    <property type="entry name" value="NAD(P)-bd_dom_sf"/>
</dbReference>
<comment type="caution">
    <text evidence="10">The sequence shown here is derived from an EMBL/GenBank/DDBJ whole genome shotgun (WGS) entry which is preliminary data.</text>
</comment>
<dbReference type="InterPro" id="IPR000304">
    <property type="entry name" value="Pyrroline-COOH_reductase"/>
</dbReference>
<dbReference type="NCBIfam" id="TIGR00112">
    <property type="entry name" value="proC"/>
    <property type="match status" value="1"/>
</dbReference>
<organism evidence="10 11">
    <name type="scientific">Streptococcus gallinaceus</name>
    <dbReference type="NCBI Taxonomy" id="165758"/>
    <lineage>
        <taxon>Bacteria</taxon>
        <taxon>Bacillati</taxon>
        <taxon>Bacillota</taxon>
        <taxon>Bacilli</taxon>
        <taxon>Lactobacillales</taxon>
        <taxon>Streptococcaceae</taxon>
        <taxon>Streptococcus</taxon>
    </lineage>
</organism>
<dbReference type="InterPro" id="IPR053790">
    <property type="entry name" value="P5CR-like_CS"/>
</dbReference>
<dbReference type="InterPro" id="IPR008927">
    <property type="entry name" value="6-PGluconate_DH-like_C_sf"/>
</dbReference>
<comment type="similarity">
    <text evidence="1 5 7">Belongs to the pyrroline-5-carboxylate reductase family.</text>
</comment>
<evidence type="ECO:0000256" key="5">
    <source>
        <dbReference type="HAMAP-Rule" id="MF_01925"/>
    </source>
</evidence>
<dbReference type="Proteomes" id="UP001549055">
    <property type="component" value="Unassembled WGS sequence"/>
</dbReference>
<evidence type="ECO:0000259" key="8">
    <source>
        <dbReference type="Pfam" id="PF03807"/>
    </source>
</evidence>
<dbReference type="Gene3D" id="1.10.3730.10">
    <property type="entry name" value="ProC C-terminal domain-like"/>
    <property type="match status" value="1"/>
</dbReference>
<keyword evidence="5 7" id="KW-0028">Amino-acid biosynthesis</keyword>
<feature type="domain" description="Pyrroline-5-carboxylate reductase dimerisation" evidence="9">
    <location>
        <begin position="154"/>
        <end position="257"/>
    </location>
</feature>
<accession>A0ABV2JJC1</accession>
<protein>
    <recommendedName>
        <fullName evidence="5 6">Pyrroline-5-carboxylate reductase</fullName>
        <shortName evidence="5">P5C reductase</shortName>
        <shortName evidence="5">P5CR</shortName>
        <ecNumber evidence="5 6">1.5.1.2</ecNumber>
    </recommendedName>
    <alternativeName>
        <fullName evidence="5">PCA reductase</fullName>
    </alternativeName>
</protein>
<keyword evidence="5" id="KW-0963">Cytoplasm</keyword>
<keyword evidence="4 5" id="KW-0560">Oxidoreductase</keyword>
<feature type="domain" description="Pyrroline-5-carboxylate reductase catalytic N-terminal" evidence="8">
    <location>
        <begin position="2"/>
        <end position="94"/>
    </location>
</feature>
<comment type="subcellular location">
    <subcellularLocation>
        <location evidence="5">Cytoplasm</location>
    </subcellularLocation>
</comment>
<dbReference type="Pfam" id="PF03807">
    <property type="entry name" value="F420_oxidored"/>
    <property type="match status" value="1"/>
</dbReference>
<dbReference type="InterPro" id="IPR029036">
    <property type="entry name" value="P5CR_dimer"/>
</dbReference>
<evidence type="ECO:0000313" key="11">
    <source>
        <dbReference type="Proteomes" id="UP001549055"/>
    </source>
</evidence>
<dbReference type="SUPFAM" id="SSF48179">
    <property type="entry name" value="6-phosphogluconate dehydrogenase C-terminal domain-like"/>
    <property type="match status" value="1"/>
</dbReference>
<sequence>MKIGFIGLGNMGSAIATAVAKLEKHDLLLSNHNPEKAASLQDVIGGQLMTNADIASQAEVIFLGVKPHLIGKALTDLADVIAVNPQAIWISMVAGLTLADLQEYLPADNLIRIMPNTPVAIGQGMTTYAVENPQLAPLVEDLLAASGVVAQVPEDQIDAATAIAGCGPAFVYVFIDALMQAGLQNGLSADLAKKLAAQTLLGSAQLVLESGIHPAQLRDQVTSPGGSTIAGLVALEEHNFRYATLSGVNQALAKTRTLGKK</sequence>
<keyword evidence="11" id="KW-1185">Reference proteome</keyword>
<evidence type="ECO:0000259" key="9">
    <source>
        <dbReference type="Pfam" id="PF14748"/>
    </source>
</evidence>
<dbReference type="HAMAP" id="MF_01925">
    <property type="entry name" value="P5C_reductase"/>
    <property type="match status" value="1"/>
</dbReference>
<name>A0ABV2JJC1_9STRE</name>
<dbReference type="GO" id="GO:0004735">
    <property type="term" value="F:pyrroline-5-carboxylate reductase activity"/>
    <property type="evidence" value="ECO:0007669"/>
    <property type="project" value="UniProtKB-EC"/>
</dbReference>
<evidence type="ECO:0000256" key="4">
    <source>
        <dbReference type="ARBA" id="ARBA00023002"/>
    </source>
</evidence>
<dbReference type="SUPFAM" id="SSF51735">
    <property type="entry name" value="NAD(P)-binding Rossmann-fold domains"/>
    <property type="match status" value="1"/>
</dbReference>
<dbReference type="EMBL" id="JBEPMK010000002">
    <property type="protein sequence ID" value="MET3644011.1"/>
    <property type="molecule type" value="Genomic_DNA"/>
</dbReference>
<proteinExistence type="inferred from homology"/>
<keyword evidence="2 5" id="KW-0641">Proline biosynthesis</keyword>
<evidence type="ECO:0000256" key="3">
    <source>
        <dbReference type="ARBA" id="ARBA00022857"/>
    </source>
</evidence>
<dbReference type="PANTHER" id="PTHR11645:SF0">
    <property type="entry name" value="PYRROLINE-5-CARBOXYLATE REDUCTASE 3"/>
    <property type="match status" value="1"/>
</dbReference>
<comment type="function">
    <text evidence="5">Catalyzes the reduction of 1-pyrroline-5-carboxylate (PCA) to L-proline.</text>
</comment>
<comment type="catalytic activity">
    <reaction evidence="5">
        <text>L-proline + NAD(+) = (S)-1-pyrroline-5-carboxylate + NADH + 2 H(+)</text>
        <dbReference type="Rhea" id="RHEA:14105"/>
        <dbReference type="ChEBI" id="CHEBI:15378"/>
        <dbReference type="ChEBI" id="CHEBI:17388"/>
        <dbReference type="ChEBI" id="CHEBI:57540"/>
        <dbReference type="ChEBI" id="CHEBI:57945"/>
        <dbReference type="ChEBI" id="CHEBI:60039"/>
        <dbReference type="EC" id="1.5.1.2"/>
    </reaction>
</comment>